<dbReference type="SUPFAM" id="SSF57196">
    <property type="entry name" value="EGF/Laminin"/>
    <property type="match status" value="2"/>
</dbReference>
<dbReference type="InterPro" id="IPR009003">
    <property type="entry name" value="Peptidase_S1_PA"/>
</dbReference>
<keyword evidence="12" id="KW-1015">Disulfide bond</keyword>
<feature type="region of interest" description="Disordered" evidence="22">
    <location>
        <begin position="498"/>
        <end position="521"/>
    </location>
</feature>
<dbReference type="GO" id="GO:0006508">
    <property type="term" value="P:proteolysis"/>
    <property type="evidence" value="ECO:0007669"/>
    <property type="project" value="UniProtKB-KW"/>
</dbReference>
<keyword evidence="21" id="KW-0245">EGF-like domain</keyword>
<evidence type="ECO:0000256" key="21">
    <source>
        <dbReference type="PROSITE-ProRule" id="PRU00076"/>
    </source>
</evidence>
<evidence type="ECO:0000313" key="25">
    <source>
        <dbReference type="Ensembl" id="ENSPMGP00000012147.1"/>
    </source>
</evidence>
<dbReference type="Ensembl" id="ENSPMGT00000012963.1">
    <property type="protein sequence ID" value="ENSPMGP00000012147.1"/>
    <property type="gene ID" value="ENSPMGG00000009988.1"/>
</dbReference>
<evidence type="ECO:0000256" key="9">
    <source>
        <dbReference type="ARBA" id="ARBA00022825"/>
    </source>
</evidence>
<dbReference type="CDD" id="cd00054">
    <property type="entry name" value="EGF_CA"/>
    <property type="match status" value="1"/>
</dbReference>
<comment type="function">
    <text evidence="15">Protein C is a vitamin K-dependent serine protease that regulates blood coagulation by inactivating factors Va and VIIIa in the presence of calcium ions and phospholipids. Exerts a protective effect on the endothelial cell barrier function.</text>
</comment>
<feature type="domain" description="Peptidase S1" evidence="24">
    <location>
        <begin position="267"/>
        <end position="495"/>
    </location>
</feature>
<keyword evidence="10" id="KW-0333">Golgi apparatus</keyword>
<keyword evidence="11" id="KW-0094">Blood coagulation</keyword>
<evidence type="ECO:0000256" key="3">
    <source>
        <dbReference type="ARBA" id="ARBA00004613"/>
    </source>
</evidence>
<evidence type="ECO:0000256" key="4">
    <source>
        <dbReference type="ARBA" id="ARBA00022525"/>
    </source>
</evidence>
<comment type="subcellular location">
    <subcellularLocation>
        <location evidence="1">Endoplasmic reticulum</location>
    </subcellularLocation>
    <subcellularLocation>
        <location evidence="2">Golgi apparatus</location>
    </subcellularLocation>
    <subcellularLocation>
        <location evidence="3">Secreted</location>
    </subcellularLocation>
</comment>
<evidence type="ECO:0000256" key="2">
    <source>
        <dbReference type="ARBA" id="ARBA00004555"/>
    </source>
</evidence>
<keyword evidence="6" id="KW-0356">Hemostasis</keyword>
<evidence type="ECO:0000256" key="10">
    <source>
        <dbReference type="ARBA" id="ARBA00023034"/>
    </source>
</evidence>
<feature type="domain" description="EGF-like" evidence="23">
    <location>
        <begin position="174"/>
        <end position="213"/>
    </location>
</feature>
<dbReference type="GO" id="GO:0007596">
    <property type="term" value="P:blood coagulation"/>
    <property type="evidence" value="ECO:0007669"/>
    <property type="project" value="UniProtKB-KW"/>
</dbReference>
<evidence type="ECO:0000259" key="24">
    <source>
        <dbReference type="PROSITE" id="PS50240"/>
    </source>
</evidence>
<keyword evidence="5" id="KW-0645">Protease</keyword>
<evidence type="ECO:0000256" key="14">
    <source>
        <dbReference type="ARBA" id="ARBA00036045"/>
    </source>
</evidence>
<dbReference type="PANTHER" id="PTHR24278:SF34">
    <property type="entry name" value="COAGULATION FACTOR VII,-LIKE"/>
    <property type="match status" value="1"/>
</dbReference>
<evidence type="ECO:0000256" key="17">
    <source>
        <dbReference type="ARBA" id="ARBA00040219"/>
    </source>
</evidence>
<dbReference type="GO" id="GO:0004252">
    <property type="term" value="F:serine-type endopeptidase activity"/>
    <property type="evidence" value="ECO:0007669"/>
    <property type="project" value="UniProtKB-EC"/>
</dbReference>
<name>A0A3B4A501_9GOBI</name>
<evidence type="ECO:0000256" key="19">
    <source>
        <dbReference type="ARBA" id="ARBA00042403"/>
    </source>
</evidence>
<dbReference type="PANTHER" id="PTHR24278">
    <property type="entry name" value="COAGULATION FACTOR"/>
    <property type="match status" value="1"/>
</dbReference>
<keyword evidence="7" id="KW-0378">Hydrolase</keyword>
<evidence type="ECO:0000256" key="8">
    <source>
        <dbReference type="ARBA" id="ARBA00022824"/>
    </source>
</evidence>
<dbReference type="PROSITE" id="PS50240">
    <property type="entry name" value="TRYPSIN_DOM"/>
    <property type="match status" value="1"/>
</dbReference>
<dbReference type="GO" id="GO:0005794">
    <property type="term" value="C:Golgi apparatus"/>
    <property type="evidence" value="ECO:0007669"/>
    <property type="project" value="UniProtKB-SubCell"/>
</dbReference>
<evidence type="ECO:0000256" key="13">
    <source>
        <dbReference type="ARBA" id="ARBA00023180"/>
    </source>
</evidence>
<dbReference type="AlphaFoldDB" id="A0A3B4A501"/>
<accession>A0A3B4A501</accession>
<dbReference type="Pfam" id="PF14670">
    <property type="entry name" value="FXa_inhibition"/>
    <property type="match status" value="1"/>
</dbReference>
<dbReference type="Proteomes" id="UP000261520">
    <property type="component" value="Unplaced"/>
</dbReference>
<evidence type="ECO:0000256" key="20">
    <source>
        <dbReference type="ARBA" id="ARBA00042906"/>
    </source>
</evidence>
<dbReference type="SMART" id="SM00181">
    <property type="entry name" value="EGF"/>
    <property type="match status" value="1"/>
</dbReference>
<comment type="caution">
    <text evidence="21">Lacks conserved residue(s) required for the propagation of feature annotation.</text>
</comment>
<dbReference type="InterPro" id="IPR050442">
    <property type="entry name" value="Peptidase_S1_coag_factors"/>
</dbReference>
<evidence type="ECO:0000256" key="16">
    <source>
        <dbReference type="ARBA" id="ARBA00038995"/>
    </source>
</evidence>
<evidence type="ECO:0000256" key="18">
    <source>
        <dbReference type="ARBA" id="ARBA00041306"/>
    </source>
</evidence>
<evidence type="ECO:0000256" key="11">
    <source>
        <dbReference type="ARBA" id="ARBA00023084"/>
    </source>
</evidence>
<comment type="catalytic activity">
    <reaction evidence="14">
        <text>Degradation of blood coagulation factors Va and VIIIa.</text>
        <dbReference type="EC" id="3.4.21.69"/>
    </reaction>
</comment>
<dbReference type="Gene3D" id="2.10.25.10">
    <property type="entry name" value="Laminin"/>
    <property type="match status" value="2"/>
</dbReference>
<evidence type="ECO:0000256" key="7">
    <source>
        <dbReference type="ARBA" id="ARBA00022801"/>
    </source>
</evidence>
<dbReference type="EC" id="3.4.21.69" evidence="16"/>
<dbReference type="PROSITE" id="PS00135">
    <property type="entry name" value="TRYPSIN_SER"/>
    <property type="match status" value="1"/>
</dbReference>
<evidence type="ECO:0000256" key="15">
    <source>
        <dbReference type="ARBA" id="ARBA00037553"/>
    </source>
</evidence>
<dbReference type="Pfam" id="PF00089">
    <property type="entry name" value="Trypsin"/>
    <property type="match status" value="1"/>
</dbReference>
<keyword evidence="4" id="KW-0964">Secreted</keyword>
<evidence type="ECO:0000256" key="6">
    <source>
        <dbReference type="ARBA" id="ARBA00022696"/>
    </source>
</evidence>
<evidence type="ECO:0000259" key="23">
    <source>
        <dbReference type="PROSITE" id="PS50026"/>
    </source>
</evidence>
<dbReference type="CDD" id="cd00190">
    <property type="entry name" value="Tryp_SPc"/>
    <property type="match status" value="1"/>
</dbReference>
<evidence type="ECO:0000256" key="22">
    <source>
        <dbReference type="SAM" id="MobiDB-lite"/>
    </source>
</evidence>
<dbReference type="SMART" id="SM00020">
    <property type="entry name" value="Tryp_SPc"/>
    <property type="match status" value="1"/>
</dbReference>
<reference evidence="25" key="2">
    <citation type="submission" date="2025-09" db="UniProtKB">
        <authorList>
            <consortium name="Ensembl"/>
        </authorList>
    </citation>
    <scope>IDENTIFICATION</scope>
</reference>
<sequence length="521" mass="56579">MDQADSGFIGQYNLPTLLTCLSPVHGPVPRLLSCSNRSTPNLSSPRLDLCSSTGHRFPSRDLLASSEPCLDRGSSAGHRFLSRDLLVSSAPCLDRGSSAGHRFPSRDLLVSSAPCLDRRSSAGHCSPSRDRLVSSAPSPGQLQLRWTSFSVQGPLRVLCPLSGTLAAPLDSAFPGDPCDSAPCQNGATCTRHVHSFTCKCAPALGFSTSWSCRHRNGGCEHFCADSTERAQICSCADGYRRDQDNTSCIPNVAFPCGRIQMYFAPRVVNGQVCPKGHCPWQVTTRLSVLVQTWFRPGLDLVPNLVSVSGEHDLSLPENTEQKRRVVKVLVHEDYNQTSSDSDLALLKLVRDVKLGRYVIPVCLPGPRGQGSGPGSGLARTLAAVRVSTVSGWGRVAQFGQPSDILQRVNVPRVRTLDCRAQTGLNISRNMLCFGMRSGGQDSCEGDSGGPLVTRFRKTSFLTGIVSWGRGCAERGQYGVYTRVINYLPWIYRTMETGPRPGLRPYQDQTRTEAGPGLKWVE</sequence>
<dbReference type="STRING" id="409849.ENSPMGP00000012147"/>
<dbReference type="InterPro" id="IPR033116">
    <property type="entry name" value="TRYPSIN_SER"/>
</dbReference>
<dbReference type="GO" id="GO:0005615">
    <property type="term" value="C:extracellular space"/>
    <property type="evidence" value="ECO:0007669"/>
    <property type="project" value="TreeGrafter"/>
</dbReference>
<evidence type="ECO:0000256" key="1">
    <source>
        <dbReference type="ARBA" id="ARBA00004240"/>
    </source>
</evidence>
<dbReference type="PROSITE" id="PS50026">
    <property type="entry name" value="EGF_3"/>
    <property type="match status" value="1"/>
</dbReference>
<evidence type="ECO:0000313" key="26">
    <source>
        <dbReference type="Proteomes" id="UP000261520"/>
    </source>
</evidence>
<keyword evidence="13" id="KW-0325">Glycoprotein</keyword>
<keyword evidence="9" id="KW-0720">Serine protease</keyword>
<keyword evidence="26" id="KW-1185">Reference proteome</keyword>
<dbReference type="FunFam" id="2.40.10.10:FF:000011">
    <property type="entry name" value="Coagulation factor X"/>
    <property type="match status" value="1"/>
</dbReference>
<evidence type="ECO:0000256" key="5">
    <source>
        <dbReference type="ARBA" id="ARBA00022670"/>
    </source>
</evidence>
<dbReference type="InterPro" id="IPR000742">
    <property type="entry name" value="EGF"/>
</dbReference>
<dbReference type="Pfam" id="PF00008">
    <property type="entry name" value="EGF"/>
    <property type="match status" value="1"/>
</dbReference>
<evidence type="ECO:0000256" key="12">
    <source>
        <dbReference type="ARBA" id="ARBA00023157"/>
    </source>
</evidence>
<dbReference type="Gene3D" id="2.40.10.10">
    <property type="entry name" value="Trypsin-like serine proteases"/>
    <property type="match status" value="2"/>
</dbReference>
<dbReference type="GO" id="GO:0005783">
    <property type="term" value="C:endoplasmic reticulum"/>
    <property type="evidence" value="ECO:0007669"/>
    <property type="project" value="UniProtKB-SubCell"/>
</dbReference>
<dbReference type="InterPro" id="IPR001254">
    <property type="entry name" value="Trypsin_dom"/>
</dbReference>
<organism evidence="25 26">
    <name type="scientific">Periophthalmus magnuspinnatus</name>
    <dbReference type="NCBI Taxonomy" id="409849"/>
    <lineage>
        <taxon>Eukaryota</taxon>
        <taxon>Metazoa</taxon>
        <taxon>Chordata</taxon>
        <taxon>Craniata</taxon>
        <taxon>Vertebrata</taxon>
        <taxon>Euteleostomi</taxon>
        <taxon>Actinopterygii</taxon>
        <taxon>Neopterygii</taxon>
        <taxon>Teleostei</taxon>
        <taxon>Neoteleostei</taxon>
        <taxon>Acanthomorphata</taxon>
        <taxon>Gobiaria</taxon>
        <taxon>Gobiiformes</taxon>
        <taxon>Gobioidei</taxon>
        <taxon>Gobiidae</taxon>
        <taxon>Oxudercinae</taxon>
        <taxon>Periophthalmus</taxon>
    </lineage>
</organism>
<protein>
    <recommendedName>
        <fullName evidence="17">Vitamin K-dependent protein C</fullName>
        <ecNumber evidence="16">3.4.21.69</ecNumber>
    </recommendedName>
    <alternativeName>
        <fullName evidence="20">Anticoagulant protein C</fullName>
    </alternativeName>
    <alternativeName>
        <fullName evidence="18">Autoprothrombin IIA</fullName>
    </alternativeName>
    <alternativeName>
        <fullName evidence="19">Blood coagulation factor XIV</fullName>
    </alternativeName>
</protein>
<reference evidence="25" key="1">
    <citation type="submission" date="2025-08" db="UniProtKB">
        <authorList>
            <consortium name="Ensembl"/>
        </authorList>
    </citation>
    <scope>IDENTIFICATION</scope>
</reference>
<dbReference type="InterPro" id="IPR043504">
    <property type="entry name" value="Peptidase_S1_PA_chymotrypsin"/>
</dbReference>
<keyword evidence="8" id="KW-0256">Endoplasmic reticulum</keyword>
<dbReference type="SUPFAM" id="SSF50494">
    <property type="entry name" value="Trypsin-like serine proteases"/>
    <property type="match status" value="1"/>
</dbReference>
<proteinExistence type="predicted"/>